<keyword evidence="4 5" id="KW-0961">Cell wall biogenesis/degradation</keyword>
<evidence type="ECO:0000256" key="3">
    <source>
        <dbReference type="ARBA" id="ARBA00022944"/>
    </source>
</evidence>
<dbReference type="Proteomes" id="UP000215596">
    <property type="component" value="Unassembled WGS sequence"/>
</dbReference>
<gene>
    <name evidence="6" type="ORF">CHH67_09400</name>
</gene>
<dbReference type="GO" id="GO:0071555">
    <property type="term" value="P:cell wall organization"/>
    <property type="evidence" value="ECO:0007669"/>
    <property type="project" value="UniProtKB-KW"/>
</dbReference>
<dbReference type="OrthoDB" id="9771846at2"/>
<dbReference type="RefSeq" id="WP_095264920.1">
    <property type="nucleotide sequence ID" value="NZ_NPBY01000030.1"/>
</dbReference>
<evidence type="ECO:0000256" key="2">
    <source>
        <dbReference type="ARBA" id="ARBA00022679"/>
    </source>
</evidence>
<evidence type="ECO:0000313" key="6">
    <source>
        <dbReference type="EMBL" id="PAD77219.1"/>
    </source>
</evidence>
<evidence type="ECO:0000313" key="7">
    <source>
        <dbReference type="Proteomes" id="UP000215596"/>
    </source>
</evidence>
<evidence type="ECO:0000256" key="1">
    <source>
        <dbReference type="ARBA" id="ARBA00022676"/>
    </source>
</evidence>
<evidence type="ECO:0000256" key="5">
    <source>
        <dbReference type="HAMAP-Rule" id="MF_02070"/>
    </source>
</evidence>
<sequence>MNMNETTQIPTVSVFGVPFSKLDMKETVKYLTEAVQSGQPHQVITANPIMVMTALDHPEYKQMMKSAELIVPDGTGIVWAAGVGGDPLDGRVTGFDLLHELFKAGETYRWRFYLLGTTTEVIQEAAKRLQMQYPAAVICGYRDGFFGADEDAAVIEDIRAAQPDILFVARGADNQEPWIAQHKEALGVPVMMGVGGSFDIISGKLKRAPKVFQKLRLEWFYRLLREPSRYKRMLALPKFALKVLREKENVTKPGY</sequence>
<proteinExistence type="inferred from homology"/>
<keyword evidence="1 5" id="KW-0328">Glycosyltransferase</keyword>
<protein>
    <recommendedName>
        <fullName evidence="5">N-acetylglucosaminyldiphosphoundecaprenol N-acetyl-beta-D-mannosaminyltransferase</fullName>
        <ecNumber evidence="5">2.4.1.187</ecNumber>
    </recommendedName>
    <alternativeName>
        <fullName evidence="5">N-acetylmannosaminyltransferase</fullName>
    </alternativeName>
    <alternativeName>
        <fullName evidence="5">UDP-N-acetylmannosamine transferase</fullName>
    </alternativeName>
    <alternativeName>
        <fullName evidence="5">UDP-N-acetylmannosamine:N-acetylglucosaminyl pyrophosphorylundecaprenol N-acetylmannosaminyltransferase</fullName>
    </alternativeName>
</protein>
<dbReference type="GO" id="GO:0047244">
    <property type="term" value="F:N-acetylglucosaminyldiphosphoundecaprenol N-acetyl-beta-D-mannosaminyltransferase activity"/>
    <property type="evidence" value="ECO:0007669"/>
    <property type="project" value="UniProtKB-UniRule"/>
</dbReference>
<dbReference type="PANTHER" id="PTHR34136:SF1">
    <property type="entry name" value="UDP-N-ACETYL-D-MANNOSAMINURONIC ACID TRANSFERASE"/>
    <property type="match status" value="1"/>
</dbReference>
<dbReference type="AlphaFoldDB" id="A0A268EVS0"/>
<reference evidence="6 7" key="1">
    <citation type="submission" date="2017-07" db="EMBL/GenBank/DDBJ databases">
        <title>Isolation and whole genome analysis of endospore-forming bacteria from heroin.</title>
        <authorList>
            <person name="Kalinowski J."/>
            <person name="Ahrens B."/>
            <person name="Al-Dilaimi A."/>
            <person name="Winkler A."/>
            <person name="Wibberg D."/>
            <person name="Schleenbecker U."/>
            <person name="Ruckert C."/>
            <person name="Wolfel R."/>
            <person name="Grass G."/>
        </authorList>
    </citation>
    <scope>NUCLEOTIDE SEQUENCE [LARGE SCALE GENOMIC DNA]</scope>
    <source>
        <strain evidence="6 7">7537-G1</strain>
    </source>
</reference>
<dbReference type="Pfam" id="PF03808">
    <property type="entry name" value="Glyco_tran_WecG"/>
    <property type="match status" value="1"/>
</dbReference>
<keyword evidence="3 5" id="KW-0777">Teichoic acid biosynthesis</keyword>
<dbReference type="InterPro" id="IPR004629">
    <property type="entry name" value="WecG_TagA_CpsF"/>
</dbReference>
<dbReference type="UniPathway" id="UPA00632"/>
<comment type="caution">
    <text evidence="6">The sequence shown here is derived from an EMBL/GenBank/DDBJ whole genome shotgun (WGS) entry which is preliminary data.</text>
</comment>
<organism evidence="6 7">
    <name type="scientific">Paenibacillus campinasensis</name>
    <dbReference type="NCBI Taxonomy" id="66347"/>
    <lineage>
        <taxon>Bacteria</taxon>
        <taxon>Bacillati</taxon>
        <taxon>Bacillota</taxon>
        <taxon>Bacilli</taxon>
        <taxon>Bacillales</taxon>
        <taxon>Paenibacillaceae</taxon>
        <taxon>Paenibacillus</taxon>
    </lineage>
</organism>
<keyword evidence="2 5" id="KW-0808">Transferase</keyword>
<dbReference type="CDD" id="cd06533">
    <property type="entry name" value="Glyco_transf_WecG_TagA"/>
    <property type="match status" value="1"/>
</dbReference>
<dbReference type="GO" id="GO:0019350">
    <property type="term" value="P:teichoic acid biosynthetic process"/>
    <property type="evidence" value="ECO:0007669"/>
    <property type="project" value="UniProtKB-UniRule"/>
</dbReference>
<dbReference type="InterPro" id="IPR034714">
    <property type="entry name" value="TagA_TarA"/>
</dbReference>
<dbReference type="HAMAP" id="MF_02070">
    <property type="entry name" value="TagA_TarA"/>
    <property type="match status" value="1"/>
</dbReference>
<comment type="similarity">
    <text evidence="5">Belongs to the glycosyltransferase 26 family. TagA/TarA subfamily.</text>
</comment>
<dbReference type="EC" id="2.4.1.187" evidence="5"/>
<comment type="catalytic activity">
    <reaction evidence="5">
        <text>UDP-N-acetyl-alpha-D-mannosamine + N-acetyl-alpha-D-glucosaminyl-di-trans,octa-cis-undecaprenyl diphosphate = N-acetyl-beta-D-mannosaminyl-(1-&gt;4)-N-acetyl-alpha-D-glucosaminyl di-trans,octa-cis-undecaprenyl diphosphate + UDP + H(+)</text>
        <dbReference type="Rhea" id="RHEA:16053"/>
        <dbReference type="ChEBI" id="CHEBI:15378"/>
        <dbReference type="ChEBI" id="CHEBI:58223"/>
        <dbReference type="ChEBI" id="CHEBI:62959"/>
        <dbReference type="ChEBI" id="CHEBI:68623"/>
        <dbReference type="ChEBI" id="CHEBI:132210"/>
        <dbReference type="EC" id="2.4.1.187"/>
    </reaction>
</comment>
<dbReference type="EMBL" id="NPBY01000030">
    <property type="protein sequence ID" value="PAD77219.1"/>
    <property type="molecule type" value="Genomic_DNA"/>
</dbReference>
<evidence type="ECO:0000256" key="4">
    <source>
        <dbReference type="ARBA" id="ARBA00023316"/>
    </source>
</evidence>
<comment type="pathway">
    <text evidence="5">Cell wall biogenesis; teichoic acid biosynthesis.</text>
</comment>
<name>A0A268EVS0_9BACL</name>
<dbReference type="PANTHER" id="PTHR34136">
    <property type="match status" value="1"/>
</dbReference>
<comment type="function">
    <text evidence="5">Catalyzes the conversion of GlcNAc-PP-undecaprenol into ManNAc-GlcNAc-PP-undecaprenol, the first committed lipid intermediate in the de novo synthesis of teichoic acid.</text>
</comment>
<dbReference type="NCBIfam" id="TIGR00696">
    <property type="entry name" value="wecG_tagA_cpsF"/>
    <property type="match status" value="1"/>
</dbReference>
<accession>A0A268EVS0</accession>